<feature type="domain" description="SnoaL-like" evidence="1">
    <location>
        <begin position="18"/>
        <end position="140"/>
    </location>
</feature>
<dbReference type="EMBL" id="BAABGT010000016">
    <property type="protein sequence ID" value="GAA4539560.1"/>
    <property type="molecule type" value="Genomic_DNA"/>
</dbReference>
<evidence type="ECO:0000259" key="1">
    <source>
        <dbReference type="Pfam" id="PF13577"/>
    </source>
</evidence>
<organism evidence="2 3">
    <name type="scientific">Pseudonocardia xishanensis</name>
    <dbReference type="NCBI Taxonomy" id="630995"/>
    <lineage>
        <taxon>Bacteria</taxon>
        <taxon>Bacillati</taxon>
        <taxon>Actinomycetota</taxon>
        <taxon>Actinomycetes</taxon>
        <taxon>Pseudonocardiales</taxon>
        <taxon>Pseudonocardiaceae</taxon>
        <taxon>Pseudonocardia</taxon>
    </lineage>
</organism>
<protein>
    <recommendedName>
        <fullName evidence="1">SnoaL-like domain-containing protein</fullName>
    </recommendedName>
</protein>
<sequence length="147" mass="15599">MTLADSAPTLADPTDRPADAAAIRAVIADVEAGLNGNDPDLMTRHFAADAVAVGVNGRPHLGLEALRAAHVSAVGPGGFLRDQYARYEVVSVTFPSDDVALARKLARAVDAEGEPVDLDHAMSALYVFVRRDGRWWIAARQNTLIPG</sequence>
<dbReference type="Proteomes" id="UP001501598">
    <property type="component" value="Unassembled WGS sequence"/>
</dbReference>
<accession>A0ABP8RI77</accession>
<dbReference type="RefSeq" id="WP_345413361.1">
    <property type="nucleotide sequence ID" value="NZ_BAABGT010000016.1"/>
</dbReference>
<dbReference type="InterPro" id="IPR032710">
    <property type="entry name" value="NTF2-like_dom_sf"/>
</dbReference>
<reference evidence="3" key="1">
    <citation type="journal article" date="2019" name="Int. J. Syst. Evol. Microbiol.">
        <title>The Global Catalogue of Microorganisms (GCM) 10K type strain sequencing project: providing services to taxonomists for standard genome sequencing and annotation.</title>
        <authorList>
            <consortium name="The Broad Institute Genomics Platform"/>
            <consortium name="The Broad Institute Genome Sequencing Center for Infectious Disease"/>
            <person name="Wu L."/>
            <person name="Ma J."/>
        </authorList>
    </citation>
    <scope>NUCLEOTIDE SEQUENCE [LARGE SCALE GENOMIC DNA]</scope>
    <source>
        <strain evidence="3">JCM 17906</strain>
    </source>
</reference>
<dbReference type="NCBIfam" id="TIGR02246">
    <property type="entry name" value="SgcJ/EcaC family oxidoreductase"/>
    <property type="match status" value="1"/>
</dbReference>
<dbReference type="Pfam" id="PF13577">
    <property type="entry name" value="SnoaL_4"/>
    <property type="match status" value="1"/>
</dbReference>
<dbReference type="InterPro" id="IPR011944">
    <property type="entry name" value="Steroid_delta5-4_isomerase"/>
</dbReference>
<keyword evidence="3" id="KW-1185">Reference proteome</keyword>
<dbReference type="Gene3D" id="3.10.450.50">
    <property type="match status" value="1"/>
</dbReference>
<name>A0ABP8RI77_9PSEU</name>
<comment type="caution">
    <text evidence="2">The sequence shown here is derived from an EMBL/GenBank/DDBJ whole genome shotgun (WGS) entry which is preliminary data.</text>
</comment>
<dbReference type="InterPro" id="IPR037401">
    <property type="entry name" value="SnoaL-like"/>
</dbReference>
<evidence type="ECO:0000313" key="2">
    <source>
        <dbReference type="EMBL" id="GAA4539560.1"/>
    </source>
</evidence>
<proteinExistence type="predicted"/>
<dbReference type="SUPFAM" id="SSF54427">
    <property type="entry name" value="NTF2-like"/>
    <property type="match status" value="1"/>
</dbReference>
<evidence type="ECO:0000313" key="3">
    <source>
        <dbReference type="Proteomes" id="UP001501598"/>
    </source>
</evidence>
<gene>
    <name evidence="2" type="ORF">GCM10023175_11070</name>
</gene>